<dbReference type="InterPro" id="IPR011009">
    <property type="entry name" value="Kinase-like_dom_sf"/>
</dbReference>
<evidence type="ECO:0008006" key="3">
    <source>
        <dbReference type="Google" id="ProtNLM"/>
    </source>
</evidence>
<protein>
    <recommendedName>
        <fullName evidence="3">Phosphotransferase</fullName>
    </recommendedName>
</protein>
<reference evidence="1" key="1">
    <citation type="journal article" date="2014" name="Int. J. Syst. Evol. Microbiol.">
        <title>Complete genome sequence of Corynebacterium casei LMG S-19264T (=DSM 44701T), isolated from a smear-ripened cheese.</title>
        <authorList>
            <consortium name="US DOE Joint Genome Institute (JGI-PGF)"/>
            <person name="Walter F."/>
            <person name="Albersmeier A."/>
            <person name="Kalinowski J."/>
            <person name="Ruckert C."/>
        </authorList>
    </citation>
    <scope>NUCLEOTIDE SEQUENCE</scope>
    <source>
        <strain evidence="1">CGMCC 4.7138</strain>
    </source>
</reference>
<sequence length="305" mass="33651">MDDSTVTRLCAELCTKARFPGEPKREPMRAWSLSAVERLHFPDSSTAIFKFAAEPFTGEDRALKLAAVHGVPVPELYASAVIGGILGMLMQDLGEPVREAADDDGVKAAVVLHRVRPSEILPTTLDADELRALPLRALAHLDYLRQVRRWKSTLDIAEMLSALDKAAPARAQGAELAPFGLCHSEFHPSSLHVGRTGWRLLDFARAFNGPGLLDLASWPGTQQPANVQRVRRLIEAYVAVGGSQEALAPRGGLSAEAWALGWHRVWIVEWFMDQTVHWINDPTSDPAYIKAVRRHLREAVRLLAP</sequence>
<evidence type="ECO:0000313" key="2">
    <source>
        <dbReference type="Proteomes" id="UP000653480"/>
    </source>
</evidence>
<keyword evidence="2" id="KW-1185">Reference proteome</keyword>
<dbReference type="AlphaFoldDB" id="A0A8H9H402"/>
<dbReference type="RefSeq" id="WP_208762459.1">
    <property type="nucleotide sequence ID" value="NZ_BMMN01000014.1"/>
</dbReference>
<reference evidence="1" key="2">
    <citation type="submission" date="2020-09" db="EMBL/GenBank/DDBJ databases">
        <authorList>
            <person name="Sun Q."/>
            <person name="Zhou Y."/>
        </authorList>
    </citation>
    <scope>NUCLEOTIDE SEQUENCE</scope>
    <source>
        <strain evidence="1">CGMCC 4.7138</strain>
    </source>
</reference>
<proteinExistence type="predicted"/>
<name>A0A8H9H402_9ACTN</name>
<dbReference type="SUPFAM" id="SSF56112">
    <property type="entry name" value="Protein kinase-like (PK-like)"/>
    <property type="match status" value="1"/>
</dbReference>
<dbReference type="Proteomes" id="UP000653480">
    <property type="component" value="Unassembled WGS sequence"/>
</dbReference>
<dbReference type="EMBL" id="BMMN01000014">
    <property type="protein sequence ID" value="GGO26815.1"/>
    <property type="molecule type" value="Genomic_DNA"/>
</dbReference>
<evidence type="ECO:0000313" key="1">
    <source>
        <dbReference type="EMBL" id="GGO26815.1"/>
    </source>
</evidence>
<comment type="caution">
    <text evidence="1">The sequence shown here is derived from an EMBL/GenBank/DDBJ whole genome shotgun (WGS) entry which is preliminary data.</text>
</comment>
<accession>A0A8H9H402</accession>
<organism evidence="1 2">
    <name type="scientific">Microbispora bryophytorum</name>
    <dbReference type="NCBI Taxonomy" id="1460882"/>
    <lineage>
        <taxon>Bacteria</taxon>
        <taxon>Bacillati</taxon>
        <taxon>Actinomycetota</taxon>
        <taxon>Actinomycetes</taxon>
        <taxon>Streptosporangiales</taxon>
        <taxon>Streptosporangiaceae</taxon>
        <taxon>Microbispora</taxon>
    </lineage>
</organism>
<gene>
    <name evidence="1" type="ORF">GCM10011574_59650</name>
</gene>